<feature type="domain" description="PTM1-like N-terminal" evidence="3">
    <location>
        <begin position="45"/>
        <end position="133"/>
    </location>
</feature>
<keyword evidence="1" id="KW-0812">Transmembrane</keyword>
<dbReference type="AlphaFoldDB" id="A0A9P8Q8E1"/>
<keyword evidence="2" id="KW-0732">Signal</keyword>
<feature type="transmembrane region" description="Helical" evidence="1">
    <location>
        <begin position="417"/>
        <end position="441"/>
    </location>
</feature>
<feature type="transmembrane region" description="Helical" evidence="1">
    <location>
        <begin position="208"/>
        <end position="227"/>
    </location>
</feature>
<reference evidence="4" key="2">
    <citation type="submission" date="2021-01" db="EMBL/GenBank/DDBJ databases">
        <authorList>
            <person name="Schikora-Tamarit M.A."/>
        </authorList>
    </citation>
    <scope>NUCLEOTIDE SEQUENCE</scope>
    <source>
        <strain evidence="4">CBS2887</strain>
    </source>
</reference>
<sequence>MKPSTLLQCLLSWASYTTAFAVTHQCFPFEKVGSEGPNASLLKVTSNTNSDVHVLVYALRDTVNSNLPFDATNQLPEVCTNKLVSHGQCTEEDLGKFVLKGDINEHVINKELASQSAVTYEIKKKGLYCVYGTSEGAASPLQGGSPILRIEEQHSYVYSHLTLDEYNDLKILGIVYYIECGIFLCGILVMVALKKWYNNDKVSLTNSFYAFGLLLFSSLRHNSQYLILQSKDFAPIEFSGGLEVQSFFAIQEVLKLLTDYFLVLFIFKWSILKFGKPGDFDERETKLYKNIRFCYMLYASAGVVRIIFRNTNIASNEVKALTGLFYYVMMLYVIIKVYKSFNATHVHMIEKGEDPVIISKFRKTSLMFKLLPFFLFTVSLFAVFIMSYQNAKLYTGSSSSFSESMIHVLESMIRTDFWYGMLIHLTSFTYIGITLGLVGIWRPVKVVDGEIKLAEDSDFGQLSS</sequence>
<dbReference type="OrthoDB" id="10595381at2759"/>
<feature type="transmembrane region" description="Helical" evidence="1">
    <location>
        <begin position="247"/>
        <end position="269"/>
    </location>
</feature>
<protein>
    <recommendedName>
        <fullName evidence="3">PTM1-like N-terminal domain-containing protein</fullName>
    </recommendedName>
</protein>
<proteinExistence type="predicted"/>
<feature type="transmembrane region" description="Helical" evidence="1">
    <location>
        <begin position="290"/>
        <end position="308"/>
    </location>
</feature>
<feature type="transmembrane region" description="Helical" evidence="1">
    <location>
        <begin position="320"/>
        <end position="338"/>
    </location>
</feature>
<evidence type="ECO:0000256" key="1">
    <source>
        <dbReference type="SAM" id="Phobius"/>
    </source>
</evidence>
<dbReference type="Proteomes" id="UP000774326">
    <property type="component" value="Unassembled WGS sequence"/>
</dbReference>
<dbReference type="Pfam" id="PF21902">
    <property type="entry name" value="PTM1-like_N"/>
    <property type="match status" value="1"/>
</dbReference>
<organism evidence="4 5">
    <name type="scientific">Wickerhamomyces pijperi</name>
    <name type="common">Yeast</name>
    <name type="synonym">Pichia pijperi</name>
    <dbReference type="NCBI Taxonomy" id="599730"/>
    <lineage>
        <taxon>Eukaryota</taxon>
        <taxon>Fungi</taxon>
        <taxon>Dikarya</taxon>
        <taxon>Ascomycota</taxon>
        <taxon>Saccharomycotina</taxon>
        <taxon>Saccharomycetes</taxon>
        <taxon>Phaffomycetales</taxon>
        <taxon>Wickerhamomycetaceae</taxon>
        <taxon>Wickerhamomyces</taxon>
    </lineage>
</organism>
<reference evidence="4" key="1">
    <citation type="journal article" date="2021" name="Open Biol.">
        <title>Shared evolutionary footprints suggest mitochondrial oxidative damage underlies multiple complex I losses in fungi.</title>
        <authorList>
            <person name="Schikora-Tamarit M.A."/>
            <person name="Marcet-Houben M."/>
            <person name="Nosek J."/>
            <person name="Gabaldon T."/>
        </authorList>
    </citation>
    <scope>NUCLEOTIDE SEQUENCE</scope>
    <source>
        <strain evidence="4">CBS2887</strain>
    </source>
</reference>
<accession>A0A9P8Q8E1</accession>
<feature type="signal peptide" evidence="2">
    <location>
        <begin position="1"/>
        <end position="19"/>
    </location>
</feature>
<gene>
    <name evidence="4" type="ORF">WICPIJ_002764</name>
</gene>
<keyword evidence="5" id="KW-1185">Reference proteome</keyword>
<feature type="transmembrane region" description="Helical" evidence="1">
    <location>
        <begin position="370"/>
        <end position="388"/>
    </location>
</feature>
<dbReference type="EMBL" id="JAEUBG010001492">
    <property type="protein sequence ID" value="KAH3686267.1"/>
    <property type="molecule type" value="Genomic_DNA"/>
</dbReference>
<name>A0A9P8Q8E1_WICPI</name>
<evidence type="ECO:0000259" key="3">
    <source>
        <dbReference type="Pfam" id="PF21902"/>
    </source>
</evidence>
<keyword evidence="1" id="KW-1133">Transmembrane helix</keyword>
<feature type="transmembrane region" description="Helical" evidence="1">
    <location>
        <begin position="174"/>
        <end position="196"/>
    </location>
</feature>
<dbReference type="InterPro" id="IPR053938">
    <property type="entry name" value="PTM1-like_N"/>
</dbReference>
<comment type="caution">
    <text evidence="4">The sequence shown here is derived from an EMBL/GenBank/DDBJ whole genome shotgun (WGS) entry which is preliminary data.</text>
</comment>
<evidence type="ECO:0000313" key="5">
    <source>
        <dbReference type="Proteomes" id="UP000774326"/>
    </source>
</evidence>
<evidence type="ECO:0000313" key="4">
    <source>
        <dbReference type="EMBL" id="KAH3686267.1"/>
    </source>
</evidence>
<evidence type="ECO:0000256" key="2">
    <source>
        <dbReference type="SAM" id="SignalP"/>
    </source>
</evidence>
<feature type="chain" id="PRO_5040318922" description="PTM1-like N-terminal domain-containing protein" evidence="2">
    <location>
        <begin position="20"/>
        <end position="464"/>
    </location>
</feature>
<keyword evidence="1" id="KW-0472">Membrane</keyword>